<dbReference type="InterPro" id="IPR050126">
    <property type="entry name" value="Ap4A_hydrolase"/>
</dbReference>
<sequence length="281" mass="32533">MTKIAILSDIHGNQTAFEAVLEDSKKENVEEYWILGDLFLPGPAHQDMIDLMKKMPITIMVKGNWEDCVLEILDGTTLDDASEVYIARLSEYLCEHLTPESIQMIRDLPLVDHRIIHGLTIGISHNQRDKNWGGALLPSSNQQNFDALFTKDQDIAIYGHVHHQMLRYSSDDRLIINPGTVGQPFSFWKKLRKDRRAQYTILEIDHAQHVDVHFKKVAYDIDIEQAYAKKNELPYLELYEEQLNTGITHTHDLDFLEKINQENGYVDAVKDYFNKKTRVPK</sequence>
<dbReference type="AlphaFoldDB" id="A0A7X2D0E5"/>
<comment type="similarity">
    <text evidence="1">Belongs to the metallophosphoesterase superfamily. YfcE family.</text>
</comment>
<dbReference type="Gene3D" id="3.60.21.10">
    <property type="match status" value="1"/>
</dbReference>
<evidence type="ECO:0000313" key="4">
    <source>
        <dbReference type="Proteomes" id="UP000439550"/>
    </source>
</evidence>
<accession>A0A7X2D0E5</accession>
<protein>
    <submittedName>
        <fullName evidence="3">Metallophosphoesterase</fullName>
    </submittedName>
</protein>
<evidence type="ECO:0000259" key="2">
    <source>
        <dbReference type="Pfam" id="PF12850"/>
    </source>
</evidence>
<dbReference type="PANTHER" id="PTHR42850">
    <property type="entry name" value="METALLOPHOSPHOESTERASE"/>
    <property type="match status" value="1"/>
</dbReference>
<dbReference type="PIRSF" id="PIRSF000883">
    <property type="entry name" value="Pesterase_MJ0912"/>
    <property type="match status" value="1"/>
</dbReference>
<reference evidence="3 4" key="1">
    <citation type="submission" date="2019-10" db="EMBL/GenBank/DDBJ databases">
        <authorList>
            <person name="Dong K."/>
        </authorList>
    </citation>
    <scope>NUCLEOTIDE SEQUENCE [LARGE SCALE GENOMIC DNA]</scope>
    <source>
        <strain evidence="3 4">DSM 28960</strain>
    </source>
</reference>
<name>A0A7X2D0E5_9LACT</name>
<keyword evidence="4" id="KW-1185">Reference proteome</keyword>
<evidence type="ECO:0000256" key="1">
    <source>
        <dbReference type="ARBA" id="ARBA00008950"/>
    </source>
</evidence>
<feature type="domain" description="Calcineurin-like phosphoesterase" evidence="2">
    <location>
        <begin position="3"/>
        <end position="205"/>
    </location>
</feature>
<dbReference type="InterPro" id="IPR011152">
    <property type="entry name" value="Pesterase_MJ0912"/>
</dbReference>
<organism evidence="3 4">
    <name type="scientific">Lactococcus hircilactis</name>
    <dbReference type="NCBI Taxonomy" id="1494462"/>
    <lineage>
        <taxon>Bacteria</taxon>
        <taxon>Bacillati</taxon>
        <taxon>Bacillota</taxon>
        <taxon>Bacilli</taxon>
        <taxon>Lactobacillales</taxon>
        <taxon>Streptococcaceae</taxon>
        <taxon>Lactococcus</taxon>
    </lineage>
</organism>
<dbReference type="OrthoDB" id="9813918at2"/>
<dbReference type="GO" id="GO:0005737">
    <property type="term" value="C:cytoplasm"/>
    <property type="evidence" value="ECO:0007669"/>
    <property type="project" value="TreeGrafter"/>
</dbReference>
<dbReference type="SUPFAM" id="SSF56300">
    <property type="entry name" value="Metallo-dependent phosphatases"/>
    <property type="match status" value="1"/>
</dbReference>
<dbReference type="InterPro" id="IPR029052">
    <property type="entry name" value="Metallo-depent_PP-like"/>
</dbReference>
<dbReference type="GO" id="GO:0016791">
    <property type="term" value="F:phosphatase activity"/>
    <property type="evidence" value="ECO:0007669"/>
    <property type="project" value="TreeGrafter"/>
</dbReference>
<dbReference type="PANTHER" id="PTHR42850:SF2">
    <property type="entry name" value="BLL5683 PROTEIN"/>
    <property type="match status" value="1"/>
</dbReference>
<evidence type="ECO:0000313" key="3">
    <source>
        <dbReference type="EMBL" id="MQW39383.1"/>
    </source>
</evidence>
<proteinExistence type="inferred from homology"/>
<dbReference type="InterPro" id="IPR024654">
    <property type="entry name" value="Calcineurin-like_PHP_lpxH"/>
</dbReference>
<dbReference type="Proteomes" id="UP000439550">
    <property type="component" value="Unassembled WGS sequence"/>
</dbReference>
<dbReference type="EMBL" id="WITJ01000006">
    <property type="protein sequence ID" value="MQW39383.1"/>
    <property type="molecule type" value="Genomic_DNA"/>
</dbReference>
<comment type="caution">
    <text evidence="3">The sequence shown here is derived from an EMBL/GenBank/DDBJ whole genome shotgun (WGS) entry which is preliminary data.</text>
</comment>
<dbReference type="RefSeq" id="WP_153496059.1">
    <property type="nucleotide sequence ID" value="NZ_CAXYUY010000028.1"/>
</dbReference>
<dbReference type="Pfam" id="PF12850">
    <property type="entry name" value="Metallophos_2"/>
    <property type="match status" value="1"/>
</dbReference>
<gene>
    <name evidence="3" type="ORF">GHI93_05440</name>
</gene>